<proteinExistence type="predicted"/>
<dbReference type="PROSITE" id="PS51910">
    <property type="entry name" value="GH18_2"/>
    <property type="match status" value="1"/>
</dbReference>
<accession>A0A9D4YSZ6</accession>
<dbReference type="PANTHER" id="PTHR46476:SF13">
    <property type="entry name" value="2, PUTATIVE, EXPRESSED-RELATED"/>
    <property type="match status" value="1"/>
</dbReference>
<dbReference type="InterPro" id="IPR017853">
    <property type="entry name" value="GH"/>
</dbReference>
<reference evidence="2" key="1">
    <citation type="journal article" date="2019" name="Plant J.">
        <title>Chlorella vulgaris genome assembly and annotation reveals the molecular basis for metabolic acclimation to high light conditions.</title>
        <authorList>
            <person name="Cecchin M."/>
            <person name="Marcolungo L."/>
            <person name="Rossato M."/>
            <person name="Girolomoni L."/>
            <person name="Cosentino E."/>
            <person name="Cuine S."/>
            <person name="Li-Beisson Y."/>
            <person name="Delledonne M."/>
            <person name="Ballottari M."/>
        </authorList>
    </citation>
    <scope>NUCLEOTIDE SEQUENCE</scope>
    <source>
        <strain evidence="2">211/11P</strain>
    </source>
</reference>
<dbReference type="PANTHER" id="PTHR46476">
    <property type="entry name" value="CHITINASE 2-LIKE"/>
    <property type="match status" value="1"/>
</dbReference>
<dbReference type="EMBL" id="SIDB01000012">
    <property type="protein sequence ID" value="KAI3424732.1"/>
    <property type="molecule type" value="Genomic_DNA"/>
</dbReference>
<dbReference type="AlphaFoldDB" id="A0A9D4YSZ6"/>
<comment type="caution">
    <text evidence="2">The sequence shown here is derived from an EMBL/GenBank/DDBJ whole genome shotgun (WGS) entry which is preliminary data.</text>
</comment>
<name>A0A9D4YSZ6_CHLVU</name>
<sequence length="312" mass="33952">MFIAVYAGARPLGRELPPLRDVPQSSALHLIYSFARDASKDGNFAFYDAWQLEHAVAQQCGNQRGMLSLGGAGFSWGPAVGLDEWVGNASHSLQLMLDRFQLIGLDINIEEGLDEARGFPEAMAALIAFLKAWRPSLLITISPFDDTWRHYKPLLQLAGDSIGFINYQLYAELESPDTTAQQAVAVYERLAAEVGGYGKLTLGVNTEPDEKRGPQLDACLAAFRVLKARGIGGAFVWALENSCGCGYAAEAALLRIAAEQQTTAPHTLPLQHPLTQQHHTQQAHQQQQKAQQQQQESQQLVSGSGACCCCVS</sequence>
<dbReference type="Gene3D" id="3.20.20.80">
    <property type="entry name" value="Glycosidases"/>
    <property type="match status" value="1"/>
</dbReference>
<dbReference type="OrthoDB" id="3012298at2759"/>
<keyword evidence="3" id="KW-1185">Reference proteome</keyword>
<evidence type="ECO:0000313" key="3">
    <source>
        <dbReference type="Proteomes" id="UP001055712"/>
    </source>
</evidence>
<dbReference type="InterPro" id="IPR001223">
    <property type="entry name" value="Glyco_hydro18_cat"/>
</dbReference>
<evidence type="ECO:0000313" key="2">
    <source>
        <dbReference type="EMBL" id="KAI3424732.1"/>
    </source>
</evidence>
<feature type="domain" description="GH18" evidence="1">
    <location>
        <begin position="1"/>
        <end position="260"/>
    </location>
</feature>
<dbReference type="Proteomes" id="UP001055712">
    <property type="component" value="Unassembled WGS sequence"/>
</dbReference>
<protein>
    <recommendedName>
        <fullName evidence="1">GH18 domain-containing protein</fullName>
    </recommendedName>
</protein>
<gene>
    <name evidence="2" type="ORF">D9Q98_008121</name>
</gene>
<reference evidence="2" key="2">
    <citation type="submission" date="2020-11" db="EMBL/GenBank/DDBJ databases">
        <authorList>
            <person name="Cecchin M."/>
            <person name="Marcolungo L."/>
            <person name="Rossato M."/>
            <person name="Girolomoni L."/>
            <person name="Cosentino E."/>
            <person name="Cuine S."/>
            <person name="Li-Beisson Y."/>
            <person name="Delledonne M."/>
            <person name="Ballottari M."/>
        </authorList>
    </citation>
    <scope>NUCLEOTIDE SEQUENCE</scope>
    <source>
        <strain evidence="2">211/11P</strain>
        <tissue evidence="2">Whole cell</tissue>
    </source>
</reference>
<evidence type="ECO:0000259" key="1">
    <source>
        <dbReference type="PROSITE" id="PS51910"/>
    </source>
</evidence>
<organism evidence="2 3">
    <name type="scientific">Chlorella vulgaris</name>
    <name type="common">Green alga</name>
    <dbReference type="NCBI Taxonomy" id="3077"/>
    <lineage>
        <taxon>Eukaryota</taxon>
        <taxon>Viridiplantae</taxon>
        <taxon>Chlorophyta</taxon>
        <taxon>core chlorophytes</taxon>
        <taxon>Trebouxiophyceae</taxon>
        <taxon>Chlorellales</taxon>
        <taxon>Chlorellaceae</taxon>
        <taxon>Chlorella clade</taxon>
        <taxon>Chlorella</taxon>
    </lineage>
</organism>
<dbReference type="SUPFAM" id="SSF51445">
    <property type="entry name" value="(Trans)glycosidases"/>
    <property type="match status" value="1"/>
</dbReference>
<dbReference type="GO" id="GO:0005975">
    <property type="term" value="P:carbohydrate metabolic process"/>
    <property type="evidence" value="ECO:0007669"/>
    <property type="project" value="InterPro"/>
</dbReference>